<dbReference type="Proteomes" id="UP000252558">
    <property type="component" value="Unassembled WGS sequence"/>
</dbReference>
<accession>A0A368NQ30</accession>
<comment type="caution">
    <text evidence="1">The sequence shown here is derived from an EMBL/GenBank/DDBJ whole genome shotgun (WGS) entry which is preliminary data.</text>
</comment>
<protein>
    <submittedName>
        <fullName evidence="1">Uncharacterized protein</fullName>
    </submittedName>
</protein>
<dbReference type="PROSITE" id="PS51257">
    <property type="entry name" value="PROKAR_LIPOPROTEIN"/>
    <property type="match status" value="1"/>
</dbReference>
<keyword evidence="2" id="KW-1185">Reference proteome</keyword>
<dbReference type="AlphaFoldDB" id="A0A368NQ30"/>
<gene>
    <name evidence="1" type="ORF">DU002_01555</name>
</gene>
<proteinExistence type="predicted"/>
<evidence type="ECO:0000313" key="1">
    <source>
        <dbReference type="EMBL" id="RCU52677.1"/>
    </source>
</evidence>
<dbReference type="RefSeq" id="WP_114336585.1">
    <property type="nucleotide sequence ID" value="NZ_QPID01000001.1"/>
</dbReference>
<evidence type="ECO:0000313" key="2">
    <source>
        <dbReference type="Proteomes" id="UP000252558"/>
    </source>
</evidence>
<sequence>MNTFHKLSPFLLVVFIVFTLQSCGEHDAPKNLDSNDCRPQLTKCNTTVAGITAAFWLEQEEYANEIPLPINIMLSESSAVVIGSQLTGDNMYMGYIPVLLDQHKVGHFKGDMYLASCTQNDMRWILTLEVQKANAEVIEFQFVFSGPN</sequence>
<reference evidence="1 2" key="1">
    <citation type="submission" date="2018-07" db="EMBL/GenBank/DDBJ databases">
        <title>Corallincola holothuriorum sp. nov., a new facultative anaerobe isolated from sea cucumber Apostichopus japonicus.</title>
        <authorList>
            <person name="Xia H."/>
        </authorList>
    </citation>
    <scope>NUCLEOTIDE SEQUENCE [LARGE SCALE GENOMIC DNA]</scope>
    <source>
        <strain evidence="1 2">C4</strain>
    </source>
</reference>
<name>A0A368NQ30_9GAMM</name>
<dbReference type="EMBL" id="QPID01000001">
    <property type="protein sequence ID" value="RCU52677.1"/>
    <property type="molecule type" value="Genomic_DNA"/>
</dbReference>
<dbReference type="OrthoDB" id="6238758at2"/>
<organism evidence="1 2">
    <name type="scientific">Corallincola holothuriorum</name>
    <dbReference type="NCBI Taxonomy" id="2282215"/>
    <lineage>
        <taxon>Bacteria</taxon>
        <taxon>Pseudomonadati</taxon>
        <taxon>Pseudomonadota</taxon>
        <taxon>Gammaproteobacteria</taxon>
        <taxon>Alteromonadales</taxon>
        <taxon>Psychromonadaceae</taxon>
        <taxon>Corallincola</taxon>
    </lineage>
</organism>